<feature type="transmembrane region" description="Helical" evidence="19">
    <location>
        <begin position="763"/>
        <end position="786"/>
    </location>
</feature>
<evidence type="ECO:0000313" key="22">
    <source>
        <dbReference type="EMBL" id="GAP04843.1"/>
    </source>
</evidence>
<proteinExistence type="inferred from homology"/>
<evidence type="ECO:0000256" key="10">
    <source>
        <dbReference type="ARBA" id="ARBA00022796"/>
    </source>
</evidence>
<evidence type="ECO:0000256" key="4">
    <source>
        <dbReference type="ARBA" id="ARBA00022448"/>
    </source>
</evidence>
<dbReference type="SUPFAM" id="SSF56784">
    <property type="entry name" value="HAD-like"/>
    <property type="match status" value="1"/>
</dbReference>
<dbReference type="GO" id="GO:0005524">
    <property type="term" value="F:ATP binding"/>
    <property type="evidence" value="ECO:0007669"/>
    <property type="project" value="UniProtKB-UniRule"/>
</dbReference>
<dbReference type="InterPro" id="IPR001757">
    <property type="entry name" value="P_typ_ATPase"/>
</dbReference>
<evidence type="ECO:0000256" key="6">
    <source>
        <dbReference type="ARBA" id="ARBA00022553"/>
    </source>
</evidence>
<evidence type="ECO:0000256" key="1">
    <source>
        <dbReference type="ARBA" id="ARBA00004651"/>
    </source>
</evidence>
<dbReference type="GO" id="GO:0005886">
    <property type="term" value="C:plasma membrane"/>
    <property type="evidence" value="ECO:0007669"/>
    <property type="project" value="UniProtKB-SubCell"/>
</dbReference>
<dbReference type="Gene3D" id="2.70.150.10">
    <property type="entry name" value="Calcium-transporting ATPase, cytoplasmic transduction domain A"/>
    <property type="match status" value="1"/>
</dbReference>
<evidence type="ECO:0000256" key="15">
    <source>
        <dbReference type="ARBA" id="ARBA00023008"/>
    </source>
</evidence>
<evidence type="ECO:0000313" key="23">
    <source>
        <dbReference type="Proteomes" id="UP001314262"/>
    </source>
</evidence>
<keyword evidence="15" id="KW-0186">Copper</keyword>
<dbReference type="Gene3D" id="3.40.1110.10">
    <property type="entry name" value="Calcium-transporting ATPase, cytoplasmic domain N"/>
    <property type="match status" value="1"/>
</dbReference>
<dbReference type="SFLD" id="SFLDS00003">
    <property type="entry name" value="Haloacid_Dehalogenase"/>
    <property type="match status" value="1"/>
</dbReference>
<dbReference type="PRINTS" id="PR00943">
    <property type="entry name" value="CUATPASE"/>
</dbReference>
<dbReference type="PROSITE" id="PS00154">
    <property type="entry name" value="ATPASE_E1_E2"/>
    <property type="match status" value="1"/>
</dbReference>
<evidence type="ECO:0000256" key="2">
    <source>
        <dbReference type="ARBA" id="ARBA00006024"/>
    </source>
</evidence>
<evidence type="ECO:0000256" key="8">
    <source>
        <dbReference type="ARBA" id="ARBA00022723"/>
    </source>
</evidence>
<dbReference type="Proteomes" id="UP000064514">
    <property type="component" value="Unassembled WGS sequence"/>
</dbReference>
<dbReference type="InterPro" id="IPR023298">
    <property type="entry name" value="ATPase_P-typ_TM_dom_sf"/>
</dbReference>
<keyword evidence="8 19" id="KW-0479">Metal-binding</keyword>
<dbReference type="STRING" id="709323.GCA_001047135_01408"/>
<dbReference type="PANTHER" id="PTHR43520">
    <property type="entry name" value="ATP7, ISOFORM B"/>
    <property type="match status" value="1"/>
</dbReference>
<dbReference type="InterPro" id="IPR027256">
    <property type="entry name" value="P-typ_ATPase_IB"/>
</dbReference>
<dbReference type="GO" id="GO:0055070">
    <property type="term" value="P:copper ion homeostasis"/>
    <property type="evidence" value="ECO:0007669"/>
    <property type="project" value="TreeGrafter"/>
</dbReference>
<evidence type="ECO:0000256" key="16">
    <source>
        <dbReference type="ARBA" id="ARBA00023065"/>
    </source>
</evidence>
<dbReference type="InterPro" id="IPR018303">
    <property type="entry name" value="ATPase_P-typ_P_site"/>
</dbReference>
<keyword evidence="11 19" id="KW-0067">ATP-binding</keyword>
<keyword evidence="16" id="KW-0406">Ion transport</keyword>
<keyword evidence="5 19" id="KW-1003">Cell membrane</keyword>
<dbReference type="Gene3D" id="3.40.50.1000">
    <property type="entry name" value="HAD superfamily/HAD-like"/>
    <property type="match status" value="1"/>
</dbReference>
<keyword evidence="9 19" id="KW-0547">Nucleotide-binding</keyword>
<keyword evidence="7 19" id="KW-0812">Transmembrane</keyword>
<dbReference type="InterPro" id="IPR008250">
    <property type="entry name" value="ATPase_P-typ_transduc_dom_A_sf"/>
</dbReference>
<keyword evidence="12" id="KW-0460">Magnesium</keyword>
<dbReference type="NCBIfam" id="TIGR01512">
    <property type="entry name" value="ATPase-IB2_Cd"/>
    <property type="match status" value="1"/>
</dbReference>
<evidence type="ECO:0000256" key="13">
    <source>
        <dbReference type="ARBA" id="ARBA00022967"/>
    </source>
</evidence>
<dbReference type="GO" id="GO:0005507">
    <property type="term" value="F:copper ion binding"/>
    <property type="evidence" value="ECO:0007669"/>
    <property type="project" value="TreeGrafter"/>
</dbReference>
<accession>A0A3F3HHY2</accession>
<gene>
    <name evidence="22" type="ORF">FTRO_0100060</name>
    <name evidence="21" type="ORF">R53137_KAKDMLNK_01505</name>
</gene>
<keyword evidence="21" id="KW-0378">Hydrolase</keyword>
<evidence type="ECO:0000259" key="20">
    <source>
        <dbReference type="Pfam" id="PF00122"/>
    </source>
</evidence>
<dbReference type="SFLD" id="SFLDF00027">
    <property type="entry name" value="p-type_atpase"/>
    <property type="match status" value="1"/>
</dbReference>
<dbReference type="SFLD" id="SFLDG00002">
    <property type="entry name" value="C1.7:_P-type_atpase_like"/>
    <property type="match status" value="1"/>
</dbReference>
<dbReference type="SUPFAM" id="SSF81665">
    <property type="entry name" value="Calcium ATPase, transmembrane domain M"/>
    <property type="match status" value="1"/>
</dbReference>
<evidence type="ECO:0000256" key="11">
    <source>
        <dbReference type="ARBA" id="ARBA00022840"/>
    </source>
</evidence>
<evidence type="ECO:0000256" key="18">
    <source>
        <dbReference type="ARBA" id="ARBA00049289"/>
    </source>
</evidence>
<dbReference type="PRINTS" id="PR00119">
    <property type="entry name" value="CATATPASE"/>
</dbReference>
<dbReference type="NCBIfam" id="TIGR01525">
    <property type="entry name" value="ATPase-IB_hvy"/>
    <property type="match status" value="1"/>
</dbReference>
<evidence type="ECO:0000256" key="14">
    <source>
        <dbReference type="ARBA" id="ARBA00022989"/>
    </source>
</evidence>
<dbReference type="InterPro" id="IPR023299">
    <property type="entry name" value="ATPase_P-typ_cyto_dom_N"/>
</dbReference>
<reference evidence="22" key="1">
    <citation type="journal article" date="2015" name="BMC Genomics">
        <title>Comparative genomics of Fructobacillus spp. and Leuconostoc spp. reveals niche-specific evolution of Fructobacillus spp.</title>
        <authorList>
            <person name="Endo A."/>
            <person name="Tanizawa Y."/>
            <person name="Tanaka N."/>
            <person name="Maeno S."/>
            <person name="Kumar H."/>
            <person name="Shiwa Y."/>
            <person name="Okada S."/>
            <person name="Yoshikawa H."/>
            <person name="Dicks L."/>
            <person name="Nakagawa J."/>
            <person name="Arita M."/>
        </authorList>
    </citation>
    <scope>NUCLEOTIDE SEQUENCE [LARGE SCALE GENOMIC DNA]</scope>
    <source>
        <strain evidence="22">F214-1</strain>
    </source>
</reference>
<keyword evidence="14 19" id="KW-1133">Transmembrane helix</keyword>
<evidence type="ECO:0000256" key="3">
    <source>
        <dbReference type="ARBA" id="ARBA00012517"/>
    </source>
</evidence>
<dbReference type="InterPro" id="IPR044492">
    <property type="entry name" value="P_typ_ATPase_HD_dom"/>
</dbReference>
<dbReference type="NCBIfam" id="TIGR01494">
    <property type="entry name" value="ATPase_P-type"/>
    <property type="match status" value="1"/>
</dbReference>
<organism evidence="22">
    <name type="scientific">Fructobacillus tropaeoli</name>
    <dbReference type="NCBI Taxonomy" id="709323"/>
    <lineage>
        <taxon>Bacteria</taxon>
        <taxon>Bacillati</taxon>
        <taxon>Bacillota</taxon>
        <taxon>Bacilli</taxon>
        <taxon>Lactobacillales</taxon>
        <taxon>Lactobacillaceae</taxon>
        <taxon>Fructobacillus</taxon>
    </lineage>
</organism>
<protein>
    <recommendedName>
        <fullName evidence="3">P-type Cu(+) transporter</fullName>
        <ecNumber evidence="3">7.2.2.8</ecNumber>
    </recommendedName>
</protein>
<comment type="subcellular location">
    <subcellularLocation>
        <location evidence="1">Cell membrane</location>
        <topology evidence="1">Multi-pass membrane protein</topology>
    </subcellularLocation>
</comment>
<evidence type="ECO:0000313" key="21">
    <source>
        <dbReference type="EMBL" id="CAK1253702.1"/>
    </source>
</evidence>
<dbReference type="EMBL" id="DF968087">
    <property type="protein sequence ID" value="GAP04843.1"/>
    <property type="molecule type" value="Genomic_DNA"/>
</dbReference>
<keyword evidence="10" id="KW-0187">Copper transport</keyword>
<feature type="transmembrane region" description="Helical" evidence="19">
    <location>
        <begin position="216"/>
        <end position="235"/>
    </location>
</feature>
<reference evidence="21 23" key="2">
    <citation type="submission" date="2023-10" db="EMBL/GenBank/DDBJ databases">
        <authorList>
            <person name="Botero Cardona J."/>
        </authorList>
    </citation>
    <scope>NUCLEOTIDE SEQUENCE [LARGE SCALE GENOMIC DNA]</scope>
    <source>
        <strain evidence="21 23">R-53137</strain>
    </source>
</reference>
<dbReference type="GO" id="GO:0016887">
    <property type="term" value="F:ATP hydrolysis activity"/>
    <property type="evidence" value="ECO:0007669"/>
    <property type="project" value="InterPro"/>
</dbReference>
<feature type="transmembrane region" description="Helical" evidence="19">
    <location>
        <begin position="185"/>
        <end position="204"/>
    </location>
</feature>
<dbReference type="GO" id="GO:0140581">
    <property type="term" value="F:P-type monovalent copper transporter activity"/>
    <property type="evidence" value="ECO:0007669"/>
    <property type="project" value="UniProtKB-EC"/>
</dbReference>
<feature type="transmembrane region" description="Helical" evidence="19">
    <location>
        <begin position="432"/>
        <end position="454"/>
    </location>
</feature>
<comment type="similarity">
    <text evidence="2 19">Belongs to the cation transport ATPase (P-type) (TC 3.A.3) family. Type IB subfamily.</text>
</comment>
<dbReference type="InterPro" id="IPR059000">
    <property type="entry name" value="ATPase_P-type_domA"/>
</dbReference>
<name>A0A3F3HHY2_9LACO</name>
<dbReference type="PANTHER" id="PTHR43520:SF5">
    <property type="entry name" value="CATION-TRANSPORTING P-TYPE ATPASE-RELATED"/>
    <property type="match status" value="1"/>
</dbReference>
<dbReference type="Pfam" id="PF00702">
    <property type="entry name" value="Hydrolase"/>
    <property type="match status" value="1"/>
</dbReference>
<keyword evidence="13" id="KW-1278">Translocase</keyword>
<dbReference type="EC" id="7.2.2.8" evidence="3"/>
<evidence type="ECO:0000256" key="19">
    <source>
        <dbReference type="RuleBase" id="RU362081"/>
    </source>
</evidence>
<evidence type="ECO:0000256" key="9">
    <source>
        <dbReference type="ARBA" id="ARBA00022741"/>
    </source>
</evidence>
<feature type="transmembrane region" description="Helical" evidence="19">
    <location>
        <begin position="247"/>
        <end position="269"/>
    </location>
</feature>
<feature type="domain" description="P-type ATPase A" evidence="20">
    <location>
        <begin position="315"/>
        <end position="414"/>
    </location>
</feature>
<dbReference type="InterPro" id="IPR036412">
    <property type="entry name" value="HAD-like_sf"/>
</dbReference>
<feature type="transmembrane region" description="Helical" evidence="19">
    <location>
        <begin position="460"/>
        <end position="484"/>
    </location>
</feature>
<dbReference type="SUPFAM" id="SSF81653">
    <property type="entry name" value="Calcium ATPase, transduction domain A"/>
    <property type="match status" value="1"/>
</dbReference>
<keyword evidence="6" id="KW-0597">Phosphoprotein</keyword>
<evidence type="ECO:0000256" key="12">
    <source>
        <dbReference type="ARBA" id="ARBA00022842"/>
    </source>
</evidence>
<dbReference type="NCBIfam" id="TIGR01511">
    <property type="entry name" value="ATPase-IB1_Cu"/>
    <property type="match status" value="1"/>
</dbReference>
<feature type="transmembrane region" description="Helical" evidence="19">
    <location>
        <begin position="792"/>
        <end position="811"/>
    </location>
</feature>
<dbReference type="Pfam" id="PF00122">
    <property type="entry name" value="E1-E2_ATPase"/>
    <property type="match status" value="1"/>
</dbReference>
<dbReference type="EMBL" id="CAUZLT010000006">
    <property type="protein sequence ID" value="CAK1253702.1"/>
    <property type="molecule type" value="Genomic_DNA"/>
</dbReference>
<keyword evidence="17 19" id="KW-0472">Membrane</keyword>
<feature type="transmembrane region" description="Helical" evidence="19">
    <location>
        <begin position="281"/>
        <end position="298"/>
    </location>
</feature>
<keyword evidence="23" id="KW-1185">Reference proteome</keyword>
<dbReference type="Proteomes" id="UP001314262">
    <property type="component" value="Unassembled WGS sequence"/>
</dbReference>
<evidence type="ECO:0000256" key="7">
    <source>
        <dbReference type="ARBA" id="ARBA00022692"/>
    </source>
</evidence>
<keyword evidence="4" id="KW-0813">Transport</keyword>
<sequence>MADDFDKNRHMNHDNHEENSKTDMAHMNMSHDHQGHDGHMNMDHGQMKMDNSHDDHGDMSDMDMSHDHQGHGNHMQMDHGQMKMDHHAHDGHSDMGNMDMGGSHENHGDMGHMDMGHDHNHQGHGDHTQMGHEHDGQMKMDHQNHDMSNMGSMPGMDHSHMDHDMSGMGDMGGMPMNHSNMKQRFWWSFALLIPLLFVAPFMGVDLPITLTFPGSNWVMLILAVAMYAVGTQPFFSSAKIELKQKKPAMMSLISMGLLVTFWVSVYAFIAKTFFKVDAMDYFLEFGTLVVIMLLGHLIEMQATMKAGNATSELSKLTPATAHVKEGDSFIDKPVSDLTNGSVVRVLAGESFPADGTVLSGSSQVDESLMTGESKPVKKAEKSSVIGGTINGEGTLLVQVSAVGDDSFIGHLKKTLNQTEASSSKAESLANKVAGWLFWVGLTAAILALFIWTAISGLTTAFNIAVTTLIIACPHALGLAIPLVIQRTKALAAKDGILIKKHGAVLSAKHLDYALMDKTGTLTNGHFQVQKLVTNKISDHDALAIMAALEQQSSHPLAKAIVQKAQDDGVTVTAGQDVQTIAGAGISGTVNNQQYSLVSARYLTEQHIDFEPLDADGSISYLTDGHQVLAAVSLGDSIKESAKDFVAQLKAHQITPVLVTGDAKKTANKVAQELGIDVVQAEVSPEDKINLVKQYQQKGKTMMIGDGINDSPALAQADLSVAIGAGTDVAQASADAVLISQSLPKIIDLINLAHNANRKEVENLWWGAGYNILAIPTAAGLFAFAGIMLNPLIGAIVMSLSTVVVAINALLLHK</sequence>
<evidence type="ECO:0000256" key="17">
    <source>
        <dbReference type="ARBA" id="ARBA00023136"/>
    </source>
</evidence>
<comment type="catalytic activity">
    <reaction evidence="18">
        <text>Cu(+)(in) + ATP + H2O = Cu(+)(out) + ADP + phosphate + H(+)</text>
        <dbReference type="Rhea" id="RHEA:25792"/>
        <dbReference type="ChEBI" id="CHEBI:15377"/>
        <dbReference type="ChEBI" id="CHEBI:15378"/>
        <dbReference type="ChEBI" id="CHEBI:30616"/>
        <dbReference type="ChEBI" id="CHEBI:43474"/>
        <dbReference type="ChEBI" id="CHEBI:49552"/>
        <dbReference type="ChEBI" id="CHEBI:456216"/>
        <dbReference type="EC" id="7.2.2.8"/>
    </reaction>
</comment>
<dbReference type="InterPro" id="IPR023214">
    <property type="entry name" value="HAD_sf"/>
</dbReference>
<dbReference type="AlphaFoldDB" id="A0A3F3HHY2"/>
<evidence type="ECO:0000256" key="5">
    <source>
        <dbReference type="ARBA" id="ARBA00022475"/>
    </source>
</evidence>
<dbReference type="GO" id="GO:0043682">
    <property type="term" value="F:P-type divalent copper transporter activity"/>
    <property type="evidence" value="ECO:0007669"/>
    <property type="project" value="TreeGrafter"/>
</dbReference>